<evidence type="ECO:0000256" key="5">
    <source>
        <dbReference type="ARBA" id="ARBA00030643"/>
    </source>
</evidence>
<dbReference type="SUPFAM" id="SSF55068">
    <property type="entry name" value="Peptide methionine sulfoxide reductase"/>
    <property type="match status" value="1"/>
</dbReference>
<evidence type="ECO:0000256" key="1">
    <source>
        <dbReference type="ARBA" id="ARBA00005591"/>
    </source>
</evidence>
<organism evidence="8 9">
    <name type="scientific">Digitaria exilis</name>
    <dbReference type="NCBI Taxonomy" id="1010633"/>
    <lineage>
        <taxon>Eukaryota</taxon>
        <taxon>Viridiplantae</taxon>
        <taxon>Streptophyta</taxon>
        <taxon>Embryophyta</taxon>
        <taxon>Tracheophyta</taxon>
        <taxon>Spermatophyta</taxon>
        <taxon>Magnoliopsida</taxon>
        <taxon>Liliopsida</taxon>
        <taxon>Poales</taxon>
        <taxon>Poaceae</taxon>
        <taxon>PACMAD clade</taxon>
        <taxon>Panicoideae</taxon>
        <taxon>Panicodae</taxon>
        <taxon>Paniceae</taxon>
        <taxon>Anthephorinae</taxon>
        <taxon>Digitaria</taxon>
    </lineage>
</organism>
<protein>
    <recommendedName>
        <fullName evidence="2">peptide-methionine (S)-S-oxide reductase</fullName>
        <ecNumber evidence="2">1.8.4.11</ecNumber>
    </recommendedName>
    <alternativeName>
        <fullName evidence="5">Peptide-methionine (S)-S-oxide reductase</fullName>
    </alternativeName>
    <alternativeName>
        <fullName evidence="4">Protein-methionine-S-oxide reductase</fullName>
    </alternativeName>
</protein>
<dbReference type="Gene3D" id="3.30.1060.10">
    <property type="entry name" value="Peptide methionine sulphoxide reductase MsrA"/>
    <property type="match status" value="1"/>
</dbReference>
<dbReference type="PANTHER" id="PTHR42799:SF15">
    <property type="entry name" value="PEPTIDE-METHIONINE (S)-S-OXIDE REDUCTASE"/>
    <property type="match status" value="1"/>
</dbReference>
<gene>
    <name evidence="8" type="ORF">HU200_005708</name>
</gene>
<dbReference type="InterPro" id="IPR050162">
    <property type="entry name" value="MsrA_MetSO_reductase"/>
</dbReference>
<evidence type="ECO:0000256" key="3">
    <source>
        <dbReference type="ARBA" id="ARBA00023002"/>
    </source>
</evidence>
<dbReference type="EMBL" id="JACEFO010000382">
    <property type="protein sequence ID" value="KAF8772490.1"/>
    <property type="molecule type" value="Genomic_DNA"/>
</dbReference>
<keyword evidence="3" id="KW-0560">Oxidoreductase</keyword>
<comment type="caution">
    <text evidence="8">The sequence shown here is derived from an EMBL/GenBank/DDBJ whole genome shotgun (WGS) entry which is preliminary data.</text>
</comment>
<feature type="region of interest" description="Disordered" evidence="6">
    <location>
        <begin position="1"/>
        <end position="28"/>
    </location>
</feature>
<sequence>MSRSTATDGAAAGSAANPALGQTPTPPREGLEVAHVELTYQRLPGVARTEPTYELVCAHGTATPRWCACTTTRGLTYAALLEVFWNKIDPTALNRQGEASGRSTGRGIYYYTAEQEEGEDSLVEEQKKWEDPIVTEILPARRFYPAEEYHQRYLEKGGHGRPAVSVRRLGR</sequence>
<dbReference type="GO" id="GO:0005737">
    <property type="term" value="C:cytoplasm"/>
    <property type="evidence" value="ECO:0007669"/>
    <property type="project" value="TreeGrafter"/>
</dbReference>
<keyword evidence="9" id="KW-1185">Reference proteome</keyword>
<evidence type="ECO:0000313" key="9">
    <source>
        <dbReference type="Proteomes" id="UP000636709"/>
    </source>
</evidence>
<evidence type="ECO:0000313" key="8">
    <source>
        <dbReference type="EMBL" id="KAF8772490.1"/>
    </source>
</evidence>
<dbReference type="InterPro" id="IPR036509">
    <property type="entry name" value="Met_Sox_Rdtase_MsrA_sf"/>
</dbReference>
<evidence type="ECO:0000256" key="2">
    <source>
        <dbReference type="ARBA" id="ARBA00012502"/>
    </source>
</evidence>
<dbReference type="Pfam" id="PF01625">
    <property type="entry name" value="PMSR"/>
    <property type="match status" value="1"/>
</dbReference>
<dbReference type="AlphaFoldDB" id="A0A835KSG2"/>
<reference evidence="8" key="1">
    <citation type="submission" date="2020-07" db="EMBL/GenBank/DDBJ databases">
        <title>Genome sequence and genetic diversity analysis of an under-domesticated orphan crop, white fonio (Digitaria exilis).</title>
        <authorList>
            <person name="Bennetzen J.L."/>
            <person name="Chen S."/>
            <person name="Ma X."/>
            <person name="Wang X."/>
            <person name="Yssel A.E.J."/>
            <person name="Chaluvadi S.R."/>
            <person name="Johnson M."/>
            <person name="Gangashetty P."/>
            <person name="Hamidou F."/>
            <person name="Sanogo M.D."/>
            <person name="Zwaenepoel A."/>
            <person name="Wallace J."/>
            <person name="Van De Peer Y."/>
            <person name="Van Deynze A."/>
        </authorList>
    </citation>
    <scope>NUCLEOTIDE SEQUENCE</scope>
    <source>
        <tissue evidence="8">Leaves</tissue>
    </source>
</reference>
<feature type="compositionally biased region" description="Low complexity" evidence="6">
    <location>
        <begin position="1"/>
        <end position="16"/>
    </location>
</feature>
<dbReference type="InterPro" id="IPR002569">
    <property type="entry name" value="Met_Sox_Rdtase_MsrA_dom"/>
</dbReference>
<dbReference type="OrthoDB" id="77405at2759"/>
<dbReference type="GO" id="GO:0008113">
    <property type="term" value="F:peptide-methionine (S)-S-oxide reductase activity"/>
    <property type="evidence" value="ECO:0007669"/>
    <property type="project" value="UniProtKB-EC"/>
</dbReference>
<evidence type="ECO:0000256" key="4">
    <source>
        <dbReference type="ARBA" id="ARBA00030273"/>
    </source>
</evidence>
<dbReference type="Proteomes" id="UP000636709">
    <property type="component" value="Unassembled WGS sequence"/>
</dbReference>
<proteinExistence type="inferred from homology"/>
<dbReference type="GO" id="GO:0034599">
    <property type="term" value="P:cellular response to oxidative stress"/>
    <property type="evidence" value="ECO:0007669"/>
    <property type="project" value="TreeGrafter"/>
</dbReference>
<feature type="domain" description="Peptide methionine sulphoxide reductase MsrA" evidence="7">
    <location>
        <begin position="45"/>
        <end position="157"/>
    </location>
</feature>
<accession>A0A835KSG2</accession>
<name>A0A835KSG2_9POAL</name>
<evidence type="ECO:0000259" key="7">
    <source>
        <dbReference type="Pfam" id="PF01625"/>
    </source>
</evidence>
<dbReference type="EC" id="1.8.4.11" evidence="2"/>
<comment type="similarity">
    <text evidence="1">Belongs to the MsrA Met sulfoxide reductase family.</text>
</comment>
<evidence type="ECO:0000256" key="6">
    <source>
        <dbReference type="SAM" id="MobiDB-lite"/>
    </source>
</evidence>
<dbReference type="PANTHER" id="PTHR42799">
    <property type="entry name" value="MITOCHONDRIAL PEPTIDE METHIONINE SULFOXIDE REDUCTASE"/>
    <property type="match status" value="1"/>
</dbReference>